<comment type="caution">
    <text evidence="3">The sequence shown here is derived from an EMBL/GenBank/DDBJ whole genome shotgun (WGS) entry which is preliminary data.</text>
</comment>
<feature type="domain" description="Thioesterase" evidence="2">
    <location>
        <begin position="23"/>
        <end position="246"/>
    </location>
</feature>
<dbReference type="AlphaFoldDB" id="A0AA40T0G9"/>
<evidence type="ECO:0000256" key="1">
    <source>
        <dbReference type="ARBA" id="ARBA00007169"/>
    </source>
</evidence>
<name>A0AA40T0G9_9NOST</name>
<dbReference type="InterPro" id="IPR012223">
    <property type="entry name" value="TEII"/>
</dbReference>
<keyword evidence="4" id="KW-1185">Reference proteome</keyword>
<sequence>MMTTRPLFNWLTCPRPNPQANLRLFCFPYAGGGASTFRTWSKSLPGTVEVCPVELPGRGSLMRLLPLTRLEPLVKAIASELIPYLDKPFAFFGHSMGGLISFELTRLLRSQYNLNPFHLFISARLAPQIPLTKPPLHTLPEPELLEELRNFNGTPEAVLENQALMELFLPILRADFAVVETYVYTQEPPLECPITVFGGLQDQEVSYEALQAWRQQTIAAFSLQMFDGAHFFIHSEQAALLKSIAKELQMRAPAA</sequence>
<dbReference type="Proteomes" id="UP001165986">
    <property type="component" value="Unassembled WGS sequence"/>
</dbReference>
<comment type="similarity">
    <text evidence="1">Belongs to the thioesterase family.</text>
</comment>
<dbReference type="InterPro" id="IPR029058">
    <property type="entry name" value="AB_hydrolase_fold"/>
</dbReference>
<dbReference type="GO" id="GO:0008610">
    <property type="term" value="P:lipid biosynthetic process"/>
    <property type="evidence" value="ECO:0007669"/>
    <property type="project" value="TreeGrafter"/>
</dbReference>
<evidence type="ECO:0000259" key="2">
    <source>
        <dbReference type="Pfam" id="PF00975"/>
    </source>
</evidence>
<organism evidence="3 4">
    <name type="scientific">Komarekiella delphini-convector SJRDD-AB1</name>
    <dbReference type="NCBI Taxonomy" id="2593771"/>
    <lineage>
        <taxon>Bacteria</taxon>
        <taxon>Bacillati</taxon>
        <taxon>Cyanobacteriota</taxon>
        <taxon>Cyanophyceae</taxon>
        <taxon>Nostocales</taxon>
        <taxon>Nostocaceae</taxon>
        <taxon>Komarekiella</taxon>
        <taxon>Komarekiella delphini-convector</taxon>
    </lineage>
</organism>
<dbReference type="InterPro" id="IPR001031">
    <property type="entry name" value="Thioesterase"/>
</dbReference>
<dbReference type="Pfam" id="PF00975">
    <property type="entry name" value="Thioesterase"/>
    <property type="match status" value="1"/>
</dbReference>
<dbReference type="PANTHER" id="PTHR11487">
    <property type="entry name" value="THIOESTERASE"/>
    <property type="match status" value="1"/>
</dbReference>
<dbReference type="Gene3D" id="3.40.50.1820">
    <property type="entry name" value="alpha/beta hydrolase"/>
    <property type="match status" value="1"/>
</dbReference>
<dbReference type="SUPFAM" id="SSF53474">
    <property type="entry name" value="alpha/beta-Hydrolases"/>
    <property type="match status" value="1"/>
</dbReference>
<gene>
    <name evidence="3" type="ORF">FNW02_21565</name>
</gene>
<evidence type="ECO:0000313" key="3">
    <source>
        <dbReference type="EMBL" id="MBD6618340.1"/>
    </source>
</evidence>
<proteinExistence type="inferred from homology"/>
<evidence type="ECO:0000313" key="4">
    <source>
        <dbReference type="Proteomes" id="UP001165986"/>
    </source>
</evidence>
<reference evidence="3" key="1">
    <citation type="submission" date="2019-07" db="EMBL/GenBank/DDBJ databases">
        <title>Toxilogical consequences of a new and cryptic species of cyanobacteria (Komarekiella delphini-convector) recovered from the epidermis of a bottlenose dolphin and 1500 ft. in the air.</title>
        <authorList>
            <person name="Brown A.O."/>
            <person name="Dvorak P."/>
            <person name="Villanueva C.D."/>
            <person name="Foss A.J."/>
            <person name="Garvey A.D."/>
            <person name="Gibson Q.A."/>
            <person name="Johansen J.R."/>
            <person name="Casamatta D.A."/>
        </authorList>
    </citation>
    <scope>NUCLEOTIDE SEQUENCE</scope>
    <source>
        <strain evidence="3">SJRDD-AB1</strain>
    </source>
</reference>
<accession>A0AA40T0G9</accession>
<protein>
    <submittedName>
        <fullName evidence="3">Thioesterase</fullName>
    </submittedName>
</protein>
<dbReference type="PANTHER" id="PTHR11487:SF0">
    <property type="entry name" value="S-ACYL FATTY ACID SYNTHASE THIOESTERASE, MEDIUM CHAIN"/>
    <property type="match status" value="1"/>
</dbReference>
<dbReference type="EMBL" id="VJXY01000025">
    <property type="protein sequence ID" value="MBD6618340.1"/>
    <property type="molecule type" value="Genomic_DNA"/>
</dbReference>